<name>A0ABY5NPI3_9FLAO</name>
<dbReference type="Proteomes" id="UP001317001">
    <property type="component" value="Chromosome"/>
</dbReference>
<keyword evidence="2 4" id="KW-0378">Hydrolase</keyword>
<reference evidence="4 5" key="1">
    <citation type="submission" date="2022-08" db="EMBL/GenBank/DDBJ databases">
        <title>Myroides zhujiangensis sp. nov., a novel bacterium isolated from sediment in the Pearl River Estuary.</title>
        <authorList>
            <person name="Cui L."/>
        </authorList>
    </citation>
    <scope>NUCLEOTIDE SEQUENCE [LARGE SCALE GENOMIC DNA]</scope>
    <source>
        <strain evidence="4 5">SCSIO 72103</strain>
    </source>
</reference>
<protein>
    <submittedName>
        <fullName evidence="4">Glycoside hydrolase family 25 protein</fullName>
    </submittedName>
</protein>
<dbReference type="SUPFAM" id="SSF51445">
    <property type="entry name" value="(Trans)glycosidases"/>
    <property type="match status" value="1"/>
</dbReference>
<dbReference type="GO" id="GO:0016787">
    <property type="term" value="F:hydrolase activity"/>
    <property type="evidence" value="ECO:0007669"/>
    <property type="project" value="UniProtKB-KW"/>
</dbReference>
<evidence type="ECO:0000313" key="4">
    <source>
        <dbReference type="EMBL" id="UUV20433.1"/>
    </source>
</evidence>
<evidence type="ECO:0000313" key="5">
    <source>
        <dbReference type="Proteomes" id="UP001317001"/>
    </source>
</evidence>
<accession>A0ABY5NPI3</accession>
<dbReference type="Gene3D" id="3.20.20.80">
    <property type="entry name" value="Glycosidases"/>
    <property type="match status" value="1"/>
</dbReference>
<dbReference type="InterPro" id="IPR018077">
    <property type="entry name" value="Glyco_hydro_fam25_subgr"/>
</dbReference>
<keyword evidence="3" id="KW-0326">Glycosidase</keyword>
<dbReference type="Pfam" id="PF01183">
    <property type="entry name" value="Glyco_hydro_25"/>
    <property type="match status" value="1"/>
</dbReference>
<evidence type="ECO:0000256" key="3">
    <source>
        <dbReference type="ARBA" id="ARBA00023295"/>
    </source>
</evidence>
<dbReference type="RefSeq" id="WP_257498335.1">
    <property type="nucleotide sequence ID" value="NZ_CP102382.1"/>
</dbReference>
<dbReference type="EMBL" id="CP102382">
    <property type="protein sequence ID" value="UUV20433.1"/>
    <property type="molecule type" value="Genomic_DNA"/>
</dbReference>
<dbReference type="SMART" id="SM00641">
    <property type="entry name" value="Glyco_25"/>
    <property type="match status" value="1"/>
</dbReference>
<gene>
    <name evidence="4" type="ORF">NPX36_08635</name>
</gene>
<evidence type="ECO:0000256" key="2">
    <source>
        <dbReference type="ARBA" id="ARBA00022801"/>
    </source>
</evidence>
<keyword evidence="5" id="KW-1185">Reference proteome</keyword>
<organism evidence="4 5">
    <name type="scientific">Paenimyroides aestuarii</name>
    <dbReference type="NCBI Taxonomy" id="2968490"/>
    <lineage>
        <taxon>Bacteria</taxon>
        <taxon>Pseudomonadati</taxon>
        <taxon>Bacteroidota</taxon>
        <taxon>Flavobacteriia</taxon>
        <taxon>Flavobacteriales</taxon>
        <taxon>Flavobacteriaceae</taxon>
        <taxon>Paenimyroides</taxon>
    </lineage>
</organism>
<proteinExistence type="inferred from homology"/>
<dbReference type="PANTHER" id="PTHR34135">
    <property type="entry name" value="LYSOZYME"/>
    <property type="match status" value="1"/>
</dbReference>
<dbReference type="PROSITE" id="PS51904">
    <property type="entry name" value="GLYCOSYL_HYDROL_F25_2"/>
    <property type="match status" value="1"/>
</dbReference>
<evidence type="ECO:0000256" key="1">
    <source>
        <dbReference type="ARBA" id="ARBA00010646"/>
    </source>
</evidence>
<dbReference type="InterPro" id="IPR017853">
    <property type="entry name" value="GH"/>
</dbReference>
<comment type="similarity">
    <text evidence="1">Belongs to the glycosyl hydrolase 25 family.</text>
</comment>
<dbReference type="PANTHER" id="PTHR34135:SF2">
    <property type="entry name" value="LYSOZYME"/>
    <property type="match status" value="1"/>
</dbReference>
<dbReference type="InterPro" id="IPR002053">
    <property type="entry name" value="Glyco_hydro_25"/>
</dbReference>
<sequence>MTAAKPKKYVRKKTTRKRKKTPRWKWHVLAYALLMLLFLVFHYRDGIGYFVTDLYERIFKKEDSKEVTVHDIRAIEILDKHSECLFGFDVSHYQYEIDWKEIDSLYGKFAVDYVFLRSTMGIDGVDTKFDYNWKKAKSRLLVRGAYHYYRPDENSTQQAQNFIKNTKLEPGDFFPVLDIEELPKEQSKEKMREGLKNWLLIVEKHYGVKPIIYSGANFYEHHLKDHFPEHKIWIAKYSLFSEKMNDDWHFWQFTDKGTVNGIQTKVDLNIFKGDRHDLKQFVIQ</sequence>